<reference evidence="9 10" key="1">
    <citation type="journal article" date="2017" name="Front. Microbiol.">
        <title>Genome Sequence of Desulfurella amilsii Strain TR1 and Comparative Genomics of Desulfurellaceae Family.</title>
        <authorList>
            <person name="Florentino A.P."/>
            <person name="Stams A.J."/>
            <person name="Sanchez-Andrea I."/>
        </authorList>
    </citation>
    <scope>NUCLEOTIDE SEQUENCE [LARGE SCALE GENOMIC DNA]</scope>
    <source>
        <strain evidence="9 10">TR1</strain>
    </source>
</reference>
<dbReference type="InterPro" id="IPR009010">
    <property type="entry name" value="Asp_de-COase-like_dom_sf"/>
</dbReference>
<dbReference type="Gene3D" id="3.30.2070.10">
    <property type="entry name" value="Formate dehydrogenase/DMSO reductase"/>
    <property type="match status" value="1"/>
</dbReference>
<keyword evidence="3" id="KW-0500">Molybdenum</keyword>
<dbReference type="InterPro" id="IPR050612">
    <property type="entry name" value="Prok_Mopterin_Oxidored"/>
</dbReference>
<dbReference type="GO" id="GO:0046872">
    <property type="term" value="F:metal ion binding"/>
    <property type="evidence" value="ECO:0007669"/>
    <property type="project" value="UniProtKB-KW"/>
</dbReference>
<gene>
    <name evidence="9" type="ORF">DESAMIL20_2021</name>
</gene>
<protein>
    <submittedName>
        <fullName evidence="9">Anaerobic dehydrogenase, typically selenocysteine-containing</fullName>
    </submittedName>
</protein>
<dbReference type="CDD" id="cd02766">
    <property type="entry name" value="MopB_3"/>
    <property type="match status" value="1"/>
</dbReference>
<dbReference type="Pfam" id="PF04879">
    <property type="entry name" value="Molybdop_Fe4S4"/>
    <property type="match status" value="1"/>
</dbReference>
<dbReference type="Proteomes" id="UP000194141">
    <property type="component" value="Unassembled WGS sequence"/>
</dbReference>
<dbReference type="AlphaFoldDB" id="A0A1X4XY67"/>
<dbReference type="EMBL" id="MDSU01000018">
    <property type="protein sequence ID" value="OSS42468.1"/>
    <property type="molecule type" value="Genomic_DNA"/>
</dbReference>
<dbReference type="SUPFAM" id="SSF53706">
    <property type="entry name" value="Formate dehydrogenase/DMSO reductase, domains 1-3"/>
    <property type="match status" value="1"/>
</dbReference>
<dbReference type="InterPro" id="IPR006657">
    <property type="entry name" value="MoPterin_dinucl-bd_dom"/>
</dbReference>
<evidence type="ECO:0000256" key="6">
    <source>
        <dbReference type="ARBA" id="ARBA00023004"/>
    </source>
</evidence>
<accession>A0A1X4XY67</accession>
<keyword evidence="6" id="KW-0408">Iron</keyword>
<dbReference type="RefSeq" id="WP_143340276.1">
    <property type="nucleotide sequence ID" value="NZ_MDSU01000018.1"/>
</dbReference>
<dbReference type="GO" id="GO:0016491">
    <property type="term" value="F:oxidoreductase activity"/>
    <property type="evidence" value="ECO:0007669"/>
    <property type="project" value="UniProtKB-KW"/>
</dbReference>
<dbReference type="Pfam" id="PF01568">
    <property type="entry name" value="Molydop_binding"/>
    <property type="match status" value="1"/>
</dbReference>
<dbReference type="InterPro" id="IPR006656">
    <property type="entry name" value="Mopterin_OxRdtase"/>
</dbReference>
<comment type="cofactor">
    <cofactor evidence="1">
        <name>Mo-bis(molybdopterin guanine dinucleotide)</name>
        <dbReference type="ChEBI" id="CHEBI:60539"/>
    </cofactor>
</comment>
<proteinExistence type="inferred from homology"/>
<dbReference type="Gene3D" id="3.40.50.740">
    <property type="match status" value="1"/>
</dbReference>
<sequence>MKCFSVCSHDCPDACALEVEIKDNLVAKISGNKDHPFTQGIICNKTAQYKEVVYSDKRVLYPHKRVGEKGTNAFKRISWDEAIETIVTKWQRILKNYTSDSILPYSYAGTEGVLNNASMDRRFFNKLGAAKLLRTICSAAGTKGFELAYGKAIGTNPIYTSNSKFIVFWGVNALATNLHQAIFAQKARQSGAKIVSIDVEKNETAHFADEFYHINPASDGILALGIANIIINENLYDREFIENNTYGFGAFKELTKQYTPNIVCKQTGLSEKQLNKLSIEYATTHPSFIRIGNGLQHHLNGGCNTWAISLLPALVGAWKFKAGGAIKSNSGYFPINKNLLQRPDLLASKTRTINMVELGKALSDEKNPIKSIYVYNSNPLVVAPNHNLVKKGFQREDLFVVVHERLWTTTALYADIVLPATTFLEHDDLYTSYWHNTIAFAKRAIEPLGESKPNIEVFSMLALAFGFKERCFRDNAYELASQALDDSYFKSHNITLNRLLEEKFIVLENIGYPYKDTAYTKLCKIQFKNEDAVNSTGKDLPECTDFSTHCPFILITPPNKYFLNSTFAHIDKLRKNSGVPSVKINTKDAIKHGIKDNDNVEVFNEQGSCILKAVICEDVKEGVLISRGLYWADDYINKQPINALTSDKLSDIGQGAVFFSTGVELKKL</sequence>
<dbReference type="InterPro" id="IPR006963">
    <property type="entry name" value="Mopterin_OxRdtase_4Fe-4S_dom"/>
</dbReference>
<dbReference type="Gene3D" id="2.40.40.20">
    <property type="match status" value="1"/>
</dbReference>
<dbReference type="SMART" id="SM00926">
    <property type="entry name" value="Molybdop_Fe4S4"/>
    <property type="match status" value="1"/>
</dbReference>
<dbReference type="InterPro" id="IPR006655">
    <property type="entry name" value="Mopterin_OxRdtase_prok_CS"/>
</dbReference>
<comment type="caution">
    <text evidence="9">The sequence shown here is derived from an EMBL/GenBank/DDBJ whole genome shotgun (WGS) entry which is preliminary data.</text>
</comment>
<evidence type="ECO:0000256" key="7">
    <source>
        <dbReference type="ARBA" id="ARBA00023014"/>
    </source>
</evidence>
<keyword evidence="7" id="KW-0411">Iron-sulfur</keyword>
<evidence type="ECO:0000259" key="8">
    <source>
        <dbReference type="PROSITE" id="PS51669"/>
    </source>
</evidence>
<keyword evidence="5" id="KW-0560">Oxidoreductase</keyword>
<dbReference type="GO" id="GO:0051536">
    <property type="term" value="F:iron-sulfur cluster binding"/>
    <property type="evidence" value="ECO:0007669"/>
    <property type="project" value="UniProtKB-KW"/>
</dbReference>
<evidence type="ECO:0000256" key="2">
    <source>
        <dbReference type="ARBA" id="ARBA00010312"/>
    </source>
</evidence>
<feature type="domain" description="4Fe-4S Mo/W bis-MGD-type" evidence="8">
    <location>
        <begin position="1"/>
        <end position="57"/>
    </location>
</feature>
<dbReference type="Pfam" id="PF00384">
    <property type="entry name" value="Molybdopterin"/>
    <property type="match status" value="1"/>
</dbReference>
<dbReference type="GO" id="GO:0043546">
    <property type="term" value="F:molybdopterin cofactor binding"/>
    <property type="evidence" value="ECO:0007669"/>
    <property type="project" value="InterPro"/>
</dbReference>
<dbReference type="SUPFAM" id="SSF50692">
    <property type="entry name" value="ADC-like"/>
    <property type="match status" value="1"/>
</dbReference>
<keyword evidence="10" id="KW-1185">Reference proteome</keyword>
<comment type="similarity">
    <text evidence="2">Belongs to the prokaryotic molybdopterin-containing oxidoreductase family.</text>
</comment>
<dbReference type="PANTHER" id="PTHR43742:SF6">
    <property type="entry name" value="OXIDOREDUCTASE YYAE-RELATED"/>
    <property type="match status" value="1"/>
</dbReference>
<evidence type="ECO:0000256" key="5">
    <source>
        <dbReference type="ARBA" id="ARBA00023002"/>
    </source>
</evidence>
<keyword evidence="4" id="KW-0479">Metal-binding</keyword>
<dbReference type="PANTHER" id="PTHR43742">
    <property type="entry name" value="TRIMETHYLAMINE-N-OXIDE REDUCTASE"/>
    <property type="match status" value="1"/>
</dbReference>
<dbReference type="PROSITE" id="PS51669">
    <property type="entry name" value="4FE4S_MOW_BIS_MGD"/>
    <property type="match status" value="1"/>
</dbReference>
<dbReference type="Gene3D" id="2.20.25.90">
    <property type="entry name" value="ADC-like domains"/>
    <property type="match status" value="1"/>
</dbReference>
<evidence type="ECO:0000313" key="10">
    <source>
        <dbReference type="Proteomes" id="UP000194141"/>
    </source>
</evidence>
<evidence type="ECO:0000313" key="9">
    <source>
        <dbReference type="EMBL" id="OSS42468.1"/>
    </source>
</evidence>
<evidence type="ECO:0000256" key="1">
    <source>
        <dbReference type="ARBA" id="ARBA00001942"/>
    </source>
</evidence>
<evidence type="ECO:0000256" key="3">
    <source>
        <dbReference type="ARBA" id="ARBA00022505"/>
    </source>
</evidence>
<dbReference type="PROSITE" id="PS00490">
    <property type="entry name" value="MOLYBDOPTERIN_PROK_2"/>
    <property type="match status" value="1"/>
</dbReference>
<dbReference type="STRING" id="1562698.DESAMIL20_2021"/>
<evidence type="ECO:0000256" key="4">
    <source>
        <dbReference type="ARBA" id="ARBA00022723"/>
    </source>
</evidence>
<name>A0A1X4XY67_9BACT</name>
<dbReference type="Gene3D" id="3.40.228.10">
    <property type="entry name" value="Dimethylsulfoxide Reductase, domain 2"/>
    <property type="match status" value="1"/>
</dbReference>
<organism evidence="9 10">
    <name type="scientific">Desulfurella amilsii</name>
    <dbReference type="NCBI Taxonomy" id="1562698"/>
    <lineage>
        <taxon>Bacteria</taxon>
        <taxon>Pseudomonadati</taxon>
        <taxon>Campylobacterota</taxon>
        <taxon>Desulfurellia</taxon>
        <taxon>Desulfurellales</taxon>
        <taxon>Desulfurellaceae</taxon>
        <taxon>Desulfurella</taxon>
    </lineage>
</organism>
<dbReference type="OrthoDB" id="9810782at2"/>